<dbReference type="Proteomes" id="UP000282760">
    <property type="component" value="Chromosome"/>
</dbReference>
<evidence type="ECO:0000313" key="2">
    <source>
        <dbReference type="Proteomes" id="UP000282760"/>
    </source>
</evidence>
<protein>
    <submittedName>
        <fullName evidence="1">Uncharacterized protein</fullName>
    </submittedName>
</protein>
<name>A0A3T0JUM4_PSESX</name>
<proteinExistence type="predicted"/>
<reference evidence="1 2" key="1">
    <citation type="submission" date="2017-11" db="EMBL/GenBank/DDBJ databases">
        <title>Effect of PGPRs.</title>
        <authorList>
            <person name="Oliva R."/>
            <person name="Nong J."/>
            <person name="Roman V."/>
        </authorList>
    </citation>
    <scope>NUCLEOTIDE SEQUENCE [LARGE SCALE GENOMIC DNA]</scope>
    <source>
        <strain evidence="1">Inb918</strain>
    </source>
</reference>
<sequence>MKKDVLILLFFVWIPASLYSVYGWHQMQERQVIDLDQLTGEPVKTYLLKNITLTASDTATFSCTIKKIHTK</sequence>
<accession>A0A3T0JUM4</accession>
<gene>
    <name evidence="1" type="ORF">CT157_14460</name>
</gene>
<evidence type="ECO:0000313" key="1">
    <source>
        <dbReference type="EMBL" id="AZV27160.1"/>
    </source>
</evidence>
<organism evidence="1 2">
    <name type="scientific">Pseudomonas syringae</name>
    <dbReference type="NCBI Taxonomy" id="317"/>
    <lineage>
        <taxon>Bacteria</taxon>
        <taxon>Pseudomonadati</taxon>
        <taxon>Pseudomonadota</taxon>
        <taxon>Gammaproteobacteria</taxon>
        <taxon>Pseudomonadales</taxon>
        <taxon>Pseudomonadaceae</taxon>
        <taxon>Pseudomonas</taxon>
    </lineage>
</organism>
<dbReference type="AlphaFoldDB" id="A0A3T0JUM4"/>
<dbReference type="EMBL" id="CP024646">
    <property type="protein sequence ID" value="AZV27160.1"/>
    <property type="molecule type" value="Genomic_DNA"/>
</dbReference>